<evidence type="ECO:0000256" key="6">
    <source>
        <dbReference type="ARBA" id="ARBA00022763"/>
    </source>
</evidence>
<dbReference type="SMART" id="SM00987">
    <property type="entry name" value="UreE_C"/>
    <property type="match status" value="1"/>
</dbReference>
<dbReference type="InterPro" id="IPR018085">
    <property type="entry name" value="Ura-DNA_Glyclase_AS"/>
</dbReference>
<comment type="caution">
    <text evidence="13">The sequence shown here is derived from an EMBL/GenBank/DDBJ whole genome shotgun (WGS) entry which is preliminary data.</text>
</comment>
<dbReference type="NCBIfam" id="NF003592">
    <property type="entry name" value="PRK05254.1-5"/>
    <property type="match status" value="1"/>
</dbReference>
<dbReference type="InterPro" id="IPR002043">
    <property type="entry name" value="UDG_fam1"/>
</dbReference>
<evidence type="ECO:0000256" key="7">
    <source>
        <dbReference type="ARBA" id="ARBA00022801"/>
    </source>
</evidence>
<dbReference type="HAMAP" id="MF_00148">
    <property type="entry name" value="UDG"/>
    <property type="match status" value="1"/>
</dbReference>
<dbReference type="GO" id="GO:0097510">
    <property type="term" value="P:base-excision repair, AP site formation via deaminated base removal"/>
    <property type="evidence" value="ECO:0007669"/>
    <property type="project" value="TreeGrafter"/>
</dbReference>
<proteinExistence type="inferred from homology"/>
<dbReference type="GO" id="GO:0004844">
    <property type="term" value="F:uracil DNA N-glycosylase activity"/>
    <property type="evidence" value="ECO:0007669"/>
    <property type="project" value="UniProtKB-UniRule"/>
</dbReference>
<evidence type="ECO:0000256" key="10">
    <source>
        <dbReference type="PROSITE-ProRule" id="PRU10072"/>
    </source>
</evidence>
<keyword evidence="9" id="KW-0963">Cytoplasm</keyword>
<dbReference type="Pfam" id="PF03167">
    <property type="entry name" value="UDG"/>
    <property type="match status" value="1"/>
</dbReference>
<evidence type="ECO:0000256" key="9">
    <source>
        <dbReference type="HAMAP-Rule" id="MF_00148"/>
    </source>
</evidence>
<dbReference type="NCBIfam" id="NF003591">
    <property type="entry name" value="PRK05254.1-4"/>
    <property type="match status" value="1"/>
</dbReference>
<keyword evidence="13" id="KW-0326">Glycosidase</keyword>
<dbReference type="CDD" id="cd10027">
    <property type="entry name" value="UDG-F1-like"/>
    <property type="match status" value="1"/>
</dbReference>
<evidence type="ECO:0000256" key="3">
    <source>
        <dbReference type="ARBA" id="ARBA00008184"/>
    </source>
</evidence>
<dbReference type="EMBL" id="SHBM01000014">
    <property type="protein sequence ID" value="RZO18189.1"/>
    <property type="molecule type" value="Genomic_DNA"/>
</dbReference>
<dbReference type="PANTHER" id="PTHR11264">
    <property type="entry name" value="URACIL-DNA GLYCOSYLASE"/>
    <property type="match status" value="1"/>
</dbReference>
<sequence>MKILTKKYLNREWRLLLKKELISEGSKTLSKFIKLAFSSDVKVYPKQVDIFRALNLCGPNETKVVIVGQDPYHGFDQANGLAFSVNNGIKIPPSLRNIFTELNSDLNIPISKNGDLEPWSRQGVLLLNTTLTVEESKPGSHQNLGWEEITDSIIKKISEKGNVVFILWGAKAHTKETKIDKENNLIIKSAHPSPFSVNRGFYGSKPFSKTNNFLASKGMKKINWDLSI</sequence>
<dbReference type="AlphaFoldDB" id="A0A520MAM6"/>
<comment type="catalytic activity">
    <reaction evidence="1 9 11">
        <text>Hydrolyzes single-stranded DNA or mismatched double-stranded DNA and polynucleotides, releasing free uracil.</text>
        <dbReference type="EC" id="3.2.2.27"/>
    </reaction>
</comment>
<gene>
    <name evidence="9" type="primary">ung</name>
    <name evidence="13" type="ORF">EVB00_01450</name>
</gene>
<evidence type="ECO:0000256" key="2">
    <source>
        <dbReference type="ARBA" id="ARBA00002631"/>
    </source>
</evidence>
<feature type="active site" description="Proton acceptor" evidence="9 10">
    <location>
        <position position="70"/>
    </location>
</feature>
<dbReference type="Gene3D" id="3.40.470.10">
    <property type="entry name" value="Uracil-DNA glycosylase-like domain"/>
    <property type="match status" value="1"/>
</dbReference>
<evidence type="ECO:0000256" key="1">
    <source>
        <dbReference type="ARBA" id="ARBA00001400"/>
    </source>
</evidence>
<dbReference type="SUPFAM" id="SSF52141">
    <property type="entry name" value="Uracil-DNA glycosylase-like"/>
    <property type="match status" value="1"/>
</dbReference>
<evidence type="ECO:0000256" key="8">
    <source>
        <dbReference type="ARBA" id="ARBA00023204"/>
    </source>
</evidence>
<dbReference type="PANTHER" id="PTHR11264:SF0">
    <property type="entry name" value="URACIL-DNA GLYCOSYLASE"/>
    <property type="match status" value="1"/>
</dbReference>
<keyword evidence="6 9" id="KW-0227">DNA damage</keyword>
<dbReference type="InterPro" id="IPR005122">
    <property type="entry name" value="Uracil-DNA_glycosylase-like"/>
</dbReference>
<dbReference type="PROSITE" id="PS00130">
    <property type="entry name" value="U_DNA_GLYCOSYLASE"/>
    <property type="match status" value="1"/>
</dbReference>
<protein>
    <recommendedName>
        <fullName evidence="5 9">Uracil-DNA glycosylase</fullName>
        <shortName evidence="9">UDG</shortName>
        <ecNumber evidence="4 9">3.2.2.27</ecNumber>
    </recommendedName>
</protein>
<comment type="similarity">
    <text evidence="3 9 11">Belongs to the uracil-DNA glycosylase (UDG) superfamily. UNG family.</text>
</comment>
<keyword evidence="8 9" id="KW-0234">DNA repair</keyword>
<reference evidence="13 14" key="1">
    <citation type="submission" date="2019-02" db="EMBL/GenBank/DDBJ databases">
        <title>Prokaryotic population dynamics and viral predation in marine succession experiment using metagenomics: the confinement effect.</title>
        <authorList>
            <person name="Haro-Moreno J.M."/>
            <person name="Rodriguez-Valera F."/>
            <person name="Lopez-Perez M."/>
        </authorList>
    </citation>
    <scope>NUCLEOTIDE SEQUENCE [LARGE SCALE GENOMIC DNA]</scope>
    <source>
        <strain evidence="13">MED-G167</strain>
    </source>
</reference>
<evidence type="ECO:0000256" key="5">
    <source>
        <dbReference type="ARBA" id="ARBA00018429"/>
    </source>
</evidence>
<dbReference type="EC" id="3.2.2.27" evidence="4 9"/>
<comment type="function">
    <text evidence="2 9 11">Excises uracil residues from the DNA which can arise as a result of misincorporation of dUMP residues by DNA polymerase or due to deamination of cytosine.</text>
</comment>
<dbReference type="InterPro" id="IPR036895">
    <property type="entry name" value="Uracil-DNA_glycosylase-like_sf"/>
</dbReference>
<accession>A0A520MAM6</accession>
<feature type="domain" description="Uracil-DNA glycosylase-like" evidence="12">
    <location>
        <begin position="55"/>
        <end position="214"/>
    </location>
</feature>
<dbReference type="GO" id="GO:0005737">
    <property type="term" value="C:cytoplasm"/>
    <property type="evidence" value="ECO:0007669"/>
    <property type="project" value="UniProtKB-SubCell"/>
</dbReference>
<evidence type="ECO:0000259" key="12">
    <source>
        <dbReference type="SMART" id="SM00986"/>
    </source>
</evidence>
<dbReference type="NCBIfam" id="TIGR00628">
    <property type="entry name" value="ung"/>
    <property type="match status" value="1"/>
</dbReference>
<organism evidence="13 14">
    <name type="scientific">SAR86 cluster bacterium</name>
    <dbReference type="NCBI Taxonomy" id="2030880"/>
    <lineage>
        <taxon>Bacteria</taxon>
        <taxon>Pseudomonadati</taxon>
        <taxon>Pseudomonadota</taxon>
        <taxon>Gammaproteobacteria</taxon>
        <taxon>SAR86 cluster</taxon>
    </lineage>
</organism>
<comment type="subcellular location">
    <subcellularLocation>
        <location evidence="9">Cytoplasm</location>
    </subcellularLocation>
</comment>
<dbReference type="Proteomes" id="UP000318359">
    <property type="component" value="Unassembled WGS sequence"/>
</dbReference>
<dbReference type="SMART" id="SM00986">
    <property type="entry name" value="UDG"/>
    <property type="match status" value="1"/>
</dbReference>
<evidence type="ECO:0000313" key="14">
    <source>
        <dbReference type="Proteomes" id="UP000318359"/>
    </source>
</evidence>
<dbReference type="NCBIfam" id="NF003588">
    <property type="entry name" value="PRK05254.1-1"/>
    <property type="match status" value="1"/>
</dbReference>
<evidence type="ECO:0000313" key="13">
    <source>
        <dbReference type="EMBL" id="RZO18189.1"/>
    </source>
</evidence>
<evidence type="ECO:0000256" key="4">
    <source>
        <dbReference type="ARBA" id="ARBA00012030"/>
    </source>
</evidence>
<name>A0A520MAM6_9GAMM</name>
<dbReference type="NCBIfam" id="NF003589">
    <property type="entry name" value="PRK05254.1-2"/>
    <property type="match status" value="1"/>
</dbReference>
<evidence type="ECO:0000256" key="11">
    <source>
        <dbReference type="RuleBase" id="RU003780"/>
    </source>
</evidence>
<keyword evidence="7 9" id="KW-0378">Hydrolase</keyword>